<accession>A0A7J5D8L4</accession>
<dbReference type="InterPro" id="IPR010071">
    <property type="entry name" value="AA_adenyl_dom"/>
</dbReference>
<feature type="compositionally biased region" description="Low complexity" evidence="4">
    <location>
        <begin position="705"/>
        <end position="727"/>
    </location>
</feature>
<keyword evidence="2" id="KW-0596">Phosphopantetheine</keyword>
<evidence type="ECO:0000256" key="3">
    <source>
        <dbReference type="ARBA" id="ARBA00022553"/>
    </source>
</evidence>
<dbReference type="PROSITE" id="PS00012">
    <property type="entry name" value="PHOSPHOPANTETHEINE"/>
    <property type="match status" value="1"/>
</dbReference>
<dbReference type="EMBL" id="WBKG01000030">
    <property type="protein sequence ID" value="KAB1982870.1"/>
    <property type="molecule type" value="Genomic_DNA"/>
</dbReference>
<dbReference type="Gene3D" id="3.40.50.12780">
    <property type="entry name" value="N-terminal domain of ligase-like"/>
    <property type="match status" value="2"/>
</dbReference>
<feature type="compositionally biased region" description="Low complexity" evidence="4">
    <location>
        <begin position="1770"/>
        <end position="1794"/>
    </location>
</feature>
<feature type="region of interest" description="Disordered" evidence="4">
    <location>
        <begin position="702"/>
        <end position="734"/>
    </location>
</feature>
<feature type="region of interest" description="Disordered" evidence="4">
    <location>
        <begin position="1753"/>
        <end position="1794"/>
    </location>
</feature>
<dbReference type="InterPro" id="IPR009081">
    <property type="entry name" value="PP-bd_ACP"/>
</dbReference>
<dbReference type="FunFam" id="3.40.50.12780:FF:000012">
    <property type="entry name" value="Non-ribosomal peptide synthetase"/>
    <property type="match status" value="1"/>
</dbReference>
<dbReference type="Gene3D" id="3.30.300.30">
    <property type="match status" value="2"/>
</dbReference>
<dbReference type="Pfam" id="PF00550">
    <property type="entry name" value="PP-binding"/>
    <property type="match status" value="3"/>
</dbReference>
<comment type="cofactor">
    <cofactor evidence="1">
        <name>pantetheine 4'-phosphate</name>
        <dbReference type="ChEBI" id="CHEBI:47942"/>
    </cofactor>
</comment>
<dbReference type="InterPro" id="IPR036736">
    <property type="entry name" value="ACP-like_sf"/>
</dbReference>
<dbReference type="GO" id="GO:0008610">
    <property type="term" value="P:lipid biosynthetic process"/>
    <property type="evidence" value="ECO:0007669"/>
    <property type="project" value="UniProtKB-ARBA"/>
</dbReference>
<dbReference type="Gene3D" id="3.30.559.30">
    <property type="entry name" value="Nonribosomal peptide synthetase, condensation domain"/>
    <property type="match status" value="4"/>
</dbReference>
<dbReference type="InterPro" id="IPR000873">
    <property type="entry name" value="AMP-dep_synth/lig_dom"/>
</dbReference>
<organism evidence="6 7">
    <name type="scientific">Streptomyces triticiradicis</name>
    <dbReference type="NCBI Taxonomy" id="2651189"/>
    <lineage>
        <taxon>Bacteria</taxon>
        <taxon>Bacillati</taxon>
        <taxon>Actinomycetota</taxon>
        <taxon>Actinomycetes</taxon>
        <taxon>Kitasatosporales</taxon>
        <taxon>Streptomycetaceae</taxon>
        <taxon>Streptomyces</taxon>
    </lineage>
</organism>
<evidence type="ECO:0000256" key="1">
    <source>
        <dbReference type="ARBA" id="ARBA00001957"/>
    </source>
</evidence>
<dbReference type="Gene3D" id="3.40.50.1820">
    <property type="entry name" value="alpha/beta hydrolase"/>
    <property type="match status" value="2"/>
</dbReference>
<dbReference type="SMART" id="SM00823">
    <property type="entry name" value="PKS_PP"/>
    <property type="match status" value="3"/>
</dbReference>
<evidence type="ECO:0000256" key="2">
    <source>
        <dbReference type="ARBA" id="ARBA00022450"/>
    </source>
</evidence>
<proteinExistence type="predicted"/>
<reference evidence="6 7" key="1">
    <citation type="submission" date="2019-09" db="EMBL/GenBank/DDBJ databases">
        <title>Isolation and identification of active actinomycetes.</title>
        <authorList>
            <person name="Yu Z."/>
            <person name="Han C."/>
            <person name="Yu B."/>
        </authorList>
    </citation>
    <scope>NUCLEOTIDE SEQUENCE [LARGE SCALE GENOMIC DNA]</scope>
    <source>
        <strain evidence="6 7">NEAU-H2</strain>
    </source>
</reference>
<feature type="compositionally biased region" description="Basic residues" evidence="4">
    <location>
        <begin position="3091"/>
        <end position="3109"/>
    </location>
</feature>
<evidence type="ECO:0000313" key="7">
    <source>
        <dbReference type="Proteomes" id="UP000442990"/>
    </source>
</evidence>
<dbReference type="InterPro" id="IPR001242">
    <property type="entry name" value="Condensation_dom"/>
</dbReference>
<dbReference type="InterPro" id="IPR029058">
    <property type="entry name" value="AB_hydrolase_fold"/>
</dbReference>
<gene>
    <name evidence="6" type="ORF">F8144_30220</name>
</gene>
<evidence type="ECO:0000259" key="5">
    <source>
        <dbReference type="PROSITE" id="PS50075"/>
    </source>
</evidence>
<dbReference type="Gene3D" id="3.30.559.10">
    <property type="entry name" value="Chloramphenicol acetyltransferase-like domain"/>
    <property type="match status" value="4"/>
</dbReference>
<dbReference type="GO" id="GO:0031177">
    <property type="term" value="F:phosphopantetheine binding"/>
    <property type="evidence" value="ECO:0007669"/>
    <property type="project" value="InterPro"/>
</dbReference>
<keyword evidence="7" id="KW-1185">Reference proteome</keyword>
<dbReference type="InterPro" id="IPR006162">
    <property type="entry name" value="Ppantetheine_attach_site"/>
</dbReference>
<dbReference type="Pfam" id="PF13193">
    <property type="entry name" value="AMP-binding_C"/>
    <property type="match status" value="2"/>
</dbReference>
<dbReference type="InterPro" id="IPR045851">
    <property type="entry name" value="AMP-bd_C_sf"/>
</dbReference>
<dbReference type="GO" id="GO:0017000">
    <property type="term" value="P:antibiotic biosynthetic process"/>
    <property type="evidence" value="ECO:0007669"/>
    <property type="project" value="UniProtKB-ARBA"/>
</dbReference>
<evidence type="ECO:0000256" key="4">
    <source>
        <dbReference type="SAM" id="MobiDB-lite"/>
    </source>
</evidence>
<dbReference type="InterPro" id="IPR023213">
    <property type="entry name" value="CAT-like_dom_sf"/>
</dbReference>
<dbReference type="SUPFAM" id="SSF52777">
    <property type="entry name" value="CoA-dependent acyltransferases"/>
    <property type="match status" value="8"/>
</dbReference>
<sequence length="3115" mass="334943">MSASTQHVPLTVGQEAMWVSWKLDPEQWTHIIPMPFEVSGTLDLDRLRRAVAETGEAFPQLRARVRPGTDGLILDWSDAPDIAVRRTRTVQDRDSAIRTAWQTPFDLRGGPLVRVDLIDGPDYTVLLIAVHHLVHDGASALLFLDALRAAYRGEELAREDHAPALAAFAARTRDLADGPQGEEHRLHWKETLADGGGDFTLPAAQEEPHYTVVSEALPPDLAAALRDRAAESGMSFVTVLMGAWFALLRRHSGSTDVLSFLPYHGRSLPEVRDRVGYFVNALPVRVPVRADDRYRDLLARVRGRVKEALAHGDLPLPAIMRAAGLTGFEAQHRTHQAVFQYWHAGLHTDIDVHDIRLSHDGGEARLSLMDMESTAGFRLALMVRQDSCGTHLLWKDPAGSLGAAVVRAMARDYLSILRAIAADPDAPLAEVLASSTPARPAGTAARSAEASAGSAELALQIGKMAEVWQSVLGSGPVGDDDSFFELGGHSLLAETLVAAVRDRFPGTSARIRTLFDHPRLADFTTHVLPATGTTQAAPVPHTVAAADTFPASSFQRRIWLAQRVAGDPAAYNVPLAWRVEEPLDVDAVTRALAATITRHEILRTAFHEVDGDLTQSVRAPWTPHVERVDLSGHPDPDKALDAWIRTAAHEPFDLTTGRLLTAALIELGDAGQVLFVCLHHLLWDGECENILLEELDAHYTQPGTGAAERPAGADTAAPAAKTPTPAAEDTRPASAHQERMWFVDRFETGYLYPAAPTYHNLPLYLRLDALPDRTRLAESVAAVVTAHEALRTELLDADGRAVQHVRPGATVVPEWLPAAGGPDRERSVPESLIAWSREPFDLCAGPLLRIAVRPDTDTPGGWIALSGHQAVVDQVSLLTVAEQILAGPDGTAPVPSSYRNWLDAGEEEVHRAHLAARTAVLRPPADPLRLPERRTRDAVHVYEERSVAFTLSAGLDLDAAADRLGTDAAEIALAAFAALLHWYSGQEDMVLGLSHAGRDERDRHVVGPLANLLPVRLRPRARQSFADLVAHTAAETAHARAHDRARFDELVRAVDPSKDMSRTALFDVLYSYLPAAAPLPGPDGALAHVMDTAGGRGKYDLHLALQPDGDGHRGHLVYNGLYFDHDQISAMAEHYATALRQLTECPEGEVAGIDPLSERERHTQLRVWNATEASYEETPAHELIARRAAARPEATALTAGDVTVSYGDLMADARSVARGLLAAGVRPGELVALLFPRGADQVRAVLGTLLAGAAYLPIDPAIPAERRAFILSDSGVRLALAPRAGTGGDFDGTVLALEEMLAAPVPEATVLPAVPLDSPAYCIYTSGTTGRPKGVVLTHRNLVRLLDNDRLPFSFGPADVWTMFHSYAFDFSVWELFGGLVHGGRVVLVSEDETRDPGLFFDLLQRERVTVLNQTPSAFRRLLGLRPTTPAGLSALRCVVFGGEALRPGMLTEWSERFPHVRLVNMYGITETTVHASVRTVTRSDMETDTSVVGTPIPTTRLYLLDRHTGRRLLPVGAVGEIYVAGDGVAGGYLGRPELTAQRFVPSPFGDGTLFRSGDLAAHLPDGSLRFIGRADSQVQLRGYRIEPGEVQTVLCGHPDVSDAVVFAEDDRLVAVVQSERDLSAGELRGHLAQRLPSYMVPSLFHVVRTIPLTVNGKVDVKELRALTAEAAAPARREPRAGTAAELAAVWCDLLDVPAVGEDDSFFGLGGHSMLVVRLIGEISDRFGAELPIKTLFETPRLGDLADLVDAAPGRRGTAPAARREPAPAPLAVPAASAPSAAPRPVTAGTAVTAAGDESPASAFQRRMWLAEQMGQGAPANVSLGWTVTGVLDIDVLEDALARLITGHEILRTAFRMRGGTLHQVVQQPWRPRVHTLVAEDGDGPEEAAARWLDEAAGRPFDLASGQLLRAAVADCGPRGTAFMLCVHHLVVDGESVRVLISELERCHRDSLAAVPSAPPALQYRAHTAAELADSARHDADLAFWQERLEGWPTRVGLSAPELPEAHGAVRIDLPDGLLGRLQPVMAEHGASWFMIMAAALATALHRCGDTPALTFGVPASIRDSASADLLGPCLNLVVLRSSRTAGTTARDTLTAMRTEVLDAFEHAHAPFDEVVARLRPEQAAGSAPYTDVVLNMNLRGDRSAVLGEAELRPVSDESRWLREVKFGATLTVTEQEGELSAVLSHRGDRVSAADAARLADAVAAYLVELSTDALPPQYRDFVRAQSAARSSGRHEASLAHWQERLKGAPAYLELPSPEEPAPHGVVDLVLPERAGERLRALHERHGISPFMTAATALAVLLHRRTGTDDVVISSPMTNRGRNGLAGVFGPCLNTVPLRSRLHPGTTVRDMLEAMRDETLEAFAHGEAPFEDVIDRLNPPRRPGRTPYGDVSLSFTTVAPRPRTIGGRTLSAVPLDGEDAAYTGKLGLTVALVLDGAQLRGRLSYHGGLLRRVDVEHMAGTLATLLDRLPESLDTPVAALDLLPPEEAERIRAWEHGPWPGAVTTVPALVLRQARTRPDAPAVESTRGTLDYGGLVRRARSLAAALEPHLANEAPTVALLLERGEDFVVAMLAAWFAEAAFCPIDPSWPAARQEYVLDDVRADVLLTRTGTALPVGGTVTVVDIADVPEAEHDTDTEGLPDWSADARAYVIYTSGTTGKPKGVAVRHGGLANLVRSAASTMGLGPQDRCSHLLSVSFDSSQLEVWQALANGACLVPHEKPVTPSTLGAWLDAKGVTAAFCATALAEAMWSTSTTTPRALRWLGIGGAALSQRPPAQLPYRVLNSYGPTENTVASSEHIVDGAGTTPLNCIGRPLPGVRMLVLDEAAQRVPLGTVGEIHLAGDSLAEGYLHRPELTAERFRTIEVDGGPLHVYRTGDLGRRLADGSVEYLGRIDRQLKLRGYRVEPGEIEHFLQQQPEVGQAAVTGDPQRTPALVAYVTPRGDRTPDSAELLRRARTELPAFMVPEAVVVLTALPLTTSGKVDHAALPRPERADLVGTVGHVAPGNDTERKVAALWSEVLGLPEISVHDTFFDLGGNSLALAKLHSRIVSAFGRELPITTLFEHPTVSALARALGAATGPGHPAGLPEGPGHPKRPVRSARAVRRGRRRPGTAGGE</sequence>
<dbReference type="FunFam" id="3.40.50.980:FF:000002">
    <property type="entry name" value="Enterobactin synthetase component F"/>
    <property type="match status" value="1"/>
</dbReference>
<dbReference type="InterPro" id="IPR042099">
    <property type="entry name" value="ANL_N_sf"/>
</dbReference>
<dbReference type="SUPFAM" id="SSF47336">
    <property type="entry name" value="ACP-like"/>
    <property type="match status" value="3"/>
</dbReference>
<dbReference type="PROSITE" id="PS50075">
    <property type="entry name" value="CARRIER"/>
    <property type="match status" value="3"/>
</dbReference>
<dbReference type="GO" id="GO:0005737">
    <property type="term" value="C:cytoplasm"/>
    <property type="evidence" value="ECO:0007669"/>
    <property type="project" value="TreeGrafter"/>
</dbReference>
<dbReference type="Pfam" id="PF00668">
    <property type="entry name" value="Condensation"/>
    <property type="match status" value="5"/>
</dbReference>
<keyword evidence="3" id="KW-0597">Phosphoprotein</keyword>
<dbReference type="PANTHER" id="PTHR45527">
    <property type="entry name" value="NONRIBOSOMAL PEPTIDE SYNTHETASE"/>
    <property type="match status" value="1"/>
</dbReference>
<dbReference type="NCBIfam" id="TIGR01733">
    <property type="entry name" value="AA-adenyl-dom"/>
    <property type="match status" value="2"/>
</dbReference>
<dbReference type="PANTHER" id="PTHR45527:SF1">
    <property type="entry name" value="FATTY ACID SYNTHASE"/>
    <property type="match status" value="1"/>
</dbReference>
<dbReference type="RefSeq" id="WP_151472631.1">
    <property type="nucleotide sequence ID" value="NZ_WBKG01000030.1"/>
</dbReference>
<comment type="caution">
    <text evidence="6">The sequence shown here is derived from an EMBL/GenBank/DDBJ whole genome shotgun (WGS) entry which is preliminary data.</text>
</comment>
<dbReference type="GO" id="GO:0003824">
    <property type="term" value="F:catalytic activity"/>
    <property type="evidence" value="ECO:0007669"/>
    <property type="project" value="InterPro"/>
</dbReference>
<dbReference type="GO" id="GO:0043041">
    <property type="term" value="P:amino acid activation for nonribosomal peptide biosynthetic process"/>
    <property type="evidence" value="ECO:0007669"/>
    <property type="project" value="TreeGrafter"/>
</dbReference>
<feature type="region of interest" description="Disordered" evidence="4">
    <location>
        <begin position="3075"/>
        <end position="3115"/>
    </location>
</feature>
<feature type="domain" description="Carrier" evidence="5">
    <location>
        <begin position="3002"/>
        <end position="3077"/>
    </location>
</feature>
<dbReference type="InterPro" id="IPR020845">
    <property type="entry name" value="AMP-binding_CS"/>
</dbReference>
<dbReference type="FunFam" id="1.10.1200.10:FF:000005">
    <property type="entry name" value="Nonribosomal peptide synthetase 1"/>
    <property type="match status" value="1"/>
</dbReference>
<dbReference type="SUPFAM" id="SSF56801">
    <property type="entry name" value="Acetyl-CoA synthetase-like"/>
    <property type="match status" value="2"/>
</dbReference>
<dbReference type="GO" id="GO:0044550">
    <property type="term" value="P:secondary metabolite biosynthetic process"/>
    <property type="evidence" value="ECO:0007669"/>
    <property type="project" value="TreeGrafter"/>
</dbReference>
<feature type="domain" description="Carrier" evidence="5">
    <location>
        <begin position="455"/>
        <end position="531"/>
    </location>
</feature>
<dbReference type="Proteomes" id="UP000442990">
    <property type="component" value="Unassembled WGS sequence"/>
</dbReference>
<dbReference type="Gene3D" id="1.10.1200.10">
    <property type="entry name" value="ACP-like"/>
    <property type="match status" value="1"/>
</dbReference>
<protein>
    <submittedName>
        <fullName evidence="6">Amino acid adenylation domain-containing protein</fullName>
    </submittedName>
</protein>
<dbReference type="CDD" id="cd05930">
    <property type="entry name" value="A_NRPS"/>
    <property type="match status" value="1"/>
</dbReference>
<dbReference type="InterPro" id="IPR020806">
    <property type="entry name" value="PKS_PP-bd"/>
</dbReference>
<dbReference type="Pfam" id="PF00501">
    <property type="entry name" value="AMP-binding"/>
    <property type="match status" value="2"/>
</dbReference>
<evidence type="ECO:0000313" key="6">
    <source>
        <dbReference type="EMBL" id="KAB1982870.1"/>
    </source>
</evidence>
<feature type="domain" description="Carrier" evidence="5">
    <location>
        <begin position="1678"/>
        <end position="1753"/>
    </location>
</feature>
<dbReference type="PROSITE" id="PS00455">
    <property type="entry name" value="AMP_BINDING"/>
    <property type="match status" value="1"/>
</dbReference>
<name>A0A7J5D8L4_9ACTN</name>
<dbReference type="InterPro" id="IPR025110">
    <property type="entry name" value="AMP-bd_C"/>
</dbReference>